<dbReference type="EMBL" id="JACHEC010000003">
    <property type="protein sequence ID" value="MBB6402430.1"/>
    <property type="molecule type" value="Genomic_DNA"/>
</dbReference>
<dbReference type="AlphaFoldDB" id="A0A7J9S7Z1"/>
<dbReference type="InterPro" id="IPR006261">
    <property type="entry name" value="dGTPase"/>
</dbReference>
<dbReference type="Proteomes" id="UP000536195">
    <property type="component" value="Unassembled WGS sequence"/>
</dbReference>
<comment type="caution">
    <text evidence="4">The sequence shown here is derived from an EMBL/GenBank/DDBJ whole genome shotgun (WGS) entry which is preliminary data.</text>
</comment>
<evidence type="ECO:0000313" key="5">
    <source>
        <dbReference type="Proteomes" id="UP000536195"/>
    </source>
</evidence>
<name>A0A7J9S7Z1_METMI</name>
<feature type="domain" description="HD" evidence="3">
    <location>
        <begin position="100"/>
        <end position="224"/>
    </location>
</feature>
<dbReference type="SUPFAM" id="SSF109604">
    <property type="entry name" value="HD-domain/PDEase-like"/>
    <property type="match status" value="1"/>
</dbReference>
<dbReference type="PROSITE" id="PS51831">
    <property type="entry name" value="HD"/>
    <property type="match status" value="1"/>
</dbReference>
<dbReference type="EC" id="3.1.5.1" evidence="4"/>
<dbReference type="RefSeq" id="WP_184230810.1">
    <property type="nucleotide sequence ID" value="NZ_JACHEC010000003.1"/>
</dbReference>
<feature type="region of interest" description="Disordered" evidence="2">
    <location>
        <begin position="21"/>
        <end position="41"/>
    </location>
</feature>
<sequence>MDEVFEYSSFREYVTEELAQKSDIKKEPKHRTKSQNEKFNYDRRYPKSESGEMELITSEYISRNDFERDRNRIMFLKSFRRLEHKAQIYSHEKGDHYRTRLTHTLEVLQISRSLGRNLGLNENLIEAIALGHDLGHTPFGHQGERVLDQIMNGVNNLGGKIEYGLNHGGFKHNFQSLKLLDILEQKHQGKQGMNLSWQVLEGILKHTRIKRCKHDRNCEGVCTEGGCWDINKFIQEPDGKYSNFLKDLLEYEFSVTLEGQVVAIADEIAQRQHDLDDGLRDSKLGLKYQELVKSILFEIKKRVKLLKKDDPDLYRSLKQESNDLLDNMKDNLKSTKIPEKITDPRRENCIRDFFMRTILDYFIKDVTFNSFENLIKVNNNPENYIINKNGKNYFKKEKLIYFSPLGKLVNDIIEDLVKKIHASYNVSRFDAKAEFVIKQIYKAYYNNPKQLPNEILKEMETRLNNNLKKYKLYSEINFEKDNILHQFDFSKGIPSNIEKMLKLDVNALKNLDLINKNYCFIDEYMSCEDDLVLECYDSESNREEQIFVTTNSVKRNDLIKKYKIIYSKKINEVSGEELFIKWLLENNYIFMSTICDHMASMTDNYANNEYKELYLL</sequence>
<dbReference type="Pfam" id="PF01966">
    <property type="entry name" value="HD"/>
    <property type="match status" value="1"/>
</dbReference>
<dbReference type="CDD" id="cd00077">
    <property type="entry name" value="HDc"/>
    <property type="match status" value="1"/>
</dbReference>
<organism evidence="4 5">
    <name type="scientific">Methanococcus maripaludis</name>
    <name type="common">Methanococcus deltae</name>
    <dbReference type="NCBI Taxonomy" id="39152"/>
    <lineage>
        <taxon>Archaea</taxon>
        <taxon>Methanobacteriati</taxon>
        <taxon>Methanobacteriota</taxon>
        <taxon>Methanomada group</taxon>
        <taxon>Methanococci</taxon>
        <taxon>Methanococcales</taxon>
        <taxon>Methanococcaceae</taxon>
        <taxon>Methanococcus</taxon>
    </lineage>
</organism>
<evidence type="ECO:0000256" key="2">
    <source>
        <dbReference type="SAM" id="MobiDB-lite"/>
    </source>
</evidence>
<dbReference type="PANTHER" id="PTHR35795:SF1">
    <property type="entry name" value="BIS(5'-NUCLEOSYL)-TETRAPHOSPHATASE, SYMMETRICAL"/>
    <property type="match status" value="1"/>
</dbReference>
<protein>
    <submittedName>
        <fullName evidence="4">dGTPase</fullName>
        <ecNumber evidence="4">3.1.5.1</ecNumber>
    </submittedName>
</protein>
<dbReference type="NCBIfam" id="TIGR01353">
    <property type="entry name" value="dGTP_triPase"/>
    <property type="match status" value="1"/>
</dbReference>
<gene>
    <name evidence="4" type="ORF">HNP92_001752</name>
</gene>
<dbReference type="InterPro" id="IPR006674">
    <property type="entry name" value="HD_domain"/>
</dbReference>
<dbReference type="InterPro" id="IPR003607">
    <property type="entry name" value="HD/PDEase_dom"/>
</dbReference>
<evidence type="ECO:0000259" key="3">
    <source>
        <dbReference type="PROSITE" id="PS51831"/>
    </source>
</evidence>
<dbReference type="Gene3D" id="1.10.3210.10">
    <property type="entry name" value="Hypothetical protein af1432"/>
    <property type="match status" value="1"/>
</dbReference>
<dbReference type="GO" id="GO:0008832">
    <property type="term" value="F:dGTPase activity"/>
    <property type="evidence" value="ECO:0007669"/>
    <property type="project" value="UniProtKB-EC"/>
</dbReference>
<reference evidence="4 5" key="1">
    <citation type="submission" date="2020-08" db="EMBL/GenBank/DDBJ databases">
        <title>Genomic Encyclopedia of Type Strains, Phase IV (KMG-V): Genome sequencing to study the core and pangenomes of soil and plant-associated prokaryotes.</title>
        <authorList>
            <person name="Whitman W."/>
        </authorList>
    </citation>
    <scope>NUCLEOTIDE SEQUENCE [LARGE SCALE GENOMIC DNA]</scope>
    <source>
        <strain evidence="4 5">C11</strain>
    </source>
</reference>
<evidence type="ECO:0000313" key="4">
    <source>
        <dbReference type="EMBL" id="MBB6402430.1"/>
    </source>
</evidence>
<keyword evidence="1 4" id="KW-0378">Hydrolase</keyword>
<dbReference type="InterPro" id="IPR051094">
    <property type="entry name" value="Diverse_Catalytic_Enzymes"/>
</dbReference>
<dbReference type="SMART" id="SM00471">
    <property type="entry name" value="HDc"/>
    <property type="match status" value="1"/>
</dbReference>
<evidence type="ECO:0000256" key="1">
    <source>
        <dbReference type="ARBA" id="ARBA00022801"/>
    </source>
</evidence>
<accession>A0A7J9S7Z1</accession>
<proteinExistence type="predicted"/>
<dbReference type="PANTHER" id="PTHR35795">
    <property type="entry name" value="SLR1885 PROTEIN"/>
    <property type="match status" value="1"/>
</dbReference>